<dbReference type="InterPro" id="IPR012338">
    <property type="entry name" value="Beta-lactam/transpept-like"/>
</dbReference>
<dbReference type="EMBL" id="BAEK01000032">
    <property type="protein sequence ID" value="GAC04750.1"/>
    <property type="molecule type" value="Genomic_DNA"/>
</dbReference>
<dbReference type="InterPro" id="IPR050491">
    <property type="entry name" value="AmpC-like"/>
</dbReference>
<feature type="signal peptide" evidence="1">
    <location>
        <begin position="1"/>
        <end position="18"/>
    </location>
</feature>
<evidence type="ECO:0000313" key="4">
    <source>
        <dbReference type="Proteomes" id="UP000008372"/>
    </source>
</evidence>
<protein>
    <submittedName>
        <fullName evidence="3">Beta-lactamase</fullName>
    </submittedName>
</protein>
<dbReference type="PANTHER" id="PTHR46825">
    <property type="entry name" value="D-ALANYL-D-ALANINE-CARBOXYPEPTIDASE/ENDOPEPTIDASE AMPH"/>
    <property type="match status" value="1"/>
</dbReference>
<organism evidence="3 4">
    <name type="scientific">Paraglaciecola agarilytica NO2</name>
    <dbReference type="NCBI Taxonomy" id="1125747"/>
    <lineage>
        <taxon>Bacteria</taxon>
        <taxon>Pseudomonadati</taxon>
        <taxon>Pseudomonadota</taxon>
        <taxon>Gammaproteobacteria</taxon>
        <taxon>Alteromonadales</taxon>
        <taxon>Alteromonadaceae</taxon>
        <taxon>Paraglaciecola</taxon>
    </lineage>
</organism>
<evidence type="ECO:0000256" key="1">
    <source>
        <dbReference type="SAM" id="SignalP"/>
    </source>
</evidence>
<evidence type="ECO:0000313" key="3">
    <source>
        <dbReference type="EMBL" id="GAC04750.1"/>
    </source>
</evidence>
<evidence type="ECO:0000259" key="2">
    <source>
        <dbReference type="Pfam" id="PF00144"/>
    </source>
</evidence>
<gene>
    <name evidence="3" type="ORF">GAGA_1895</name>
</gene>
<proteinExistence type="predicted"/>
<keyword evidence="4" id="KW-1185">Reference proteome</keyword>
<dbReference type="SUPFAM" id="SSF56601">
    <property type="entry name" value="beta-lactamase/transpeptidase-like"/>
    <property type="match status" value="1"/>
</dbReference>
<dbReference type="Pfam" id="PF00144">
    <property type="entry name" value="Beta-lactamase"/>
    <property type="match status" value="1"/>
</dbReference>
<keyword evidence="1" id="KW-0732">Signal</keyword>
<name>A0ABQ0I619_9ALTE</name>
<dbReference type="PANTHER" id="PTHR46825:SF9">
    <property type="entry name" value="BETA-LACTAMASE-RELATED DOMAIN-CONTAINING PROTEIN"/>
    <property type="match status" value="1"/>
</dbReference>
<accession>A0ABQ0I619</accession>
<reference evidence="3 4" key="1">
    <citation type="journal article" date="2014" name="Environ. Microbiol.">
        <title>Comparative genomics of the marine bacterial genus Glaciecola reveals the high degree of genomic diversity and genomic characteristic for cold adaptation.</title>
        <authorList>
            <person name="Qin Q.L."/>
            <person name="Xie B.B."/>
            <person name="Yu Y."/>
            <person name="Shu Y.L."/>
            <person name="Rong J.C."/>
            <person name="Zhang Y.J."/>
            <person name="Zhao D.L."/>
            <person name="Chen X.L."/>
            <person name="Zhang X.Y."/>
            <person name="Chen B."/>
            <person name="Zhou B.C."/>
            <person name="Zhang Y.Z."/>
        </authorList>
    </citation>
    <scope>NUCLEOTIDE SEQUENCE [LARGE SCALE GENOMIC DNA]</scope>
    <source>
        <strain evidence="3 4">NO2</strain>
    </source>
</reference>
<comment type="caution">
    <text evidence="3">The sequence shown here is derived from an EMBL/GenBank/DDBJ whole genome shotgun (WGS) entry which is preliminary data.</text>
</comment>
<dbReference type="Proteomes" id="UP000008372">
    <property type="component" value="Unassembled WGS sequence"/>
</dbReference>
<feature type="domain" description="Beta-lactamase-related" evidence="2">
    <location>
        <begin position="32"/>
        <end position="334"/>
    </location>
</feature>
<dbReference type="RefSeq" id="WP_008303492.1">
    <property type="nucleotide sequence ID" value="NZ_BAEK01000032.1"/>
</dbReference>
<feature type="chain" id="PRO_5045237802" evidence="1">
    <location>
        <begin position="19"/>
        <end position="353"/>
    </location>
</feature>
<dbReference type="InterPro" id="IPR001466">
    <property type="entry name" value="Beta-lactam-related"/>
</dbReference>
<dbReference type="Gene3D" id="3.40.710.10">
    <property type="entry name" value="DD-peptidase/beta-lactamase superfamily"/>
    <property type="match status" value="1"/>
</dbReference>
<sequence length="353" mass="39950">MHKLFLIVIFSISFNAFANTVNVQEELTATLENIRIKNDIPAMSVTIITSGELSYIRGFGFIDDEDKKPTNSETLFRTASISKLFTAQAVMQLVEKNILKLNEKIGHYIPRFQDSNITIKDLLTHSSGISDSIKPVNFDKQRTINSYLDSVIQSLSKNTENKIFEYSDTNFNILGAIIGAVSDLSYEEYVYKNILTPANMNKSGFFNSDTYYFPDTKPTYKGKIIAKIDQRPYDLSFNPSEGLISSVQDLSHWLKLTLAGDSSILKKQTYKHMLEPQVKTSWGEIHMGLGWQVYKSSNEKIARHPGSIRGYKTLILAFPDSKNALILLTNSSNTPRWEIAQSITNILKQSAEW</sequence>